<comment type="similarity">
    <text evidence="2 12">Belongs to the cytochrome ubiquinol oxidase subunit 1 family.</text>
</comment>
<keyword evidence="8 12" id="KW-0249">Electron transport</keyword>
<comment type="subcellular location">
    <subcellularLocation>
        <location evidence="1">Cell membrane</location>
        <topology evidence="1">Multi-pass membrane protein</topology>
    </subcellularLocation>
</comment>
<dbReference type="PANTHER" id="PTHR30365:SF15">
    <property type="entry name" value="CYTOCHROME BD UBIQUINOL OXIDASE SUBUNIT 1"/>
    <property type="match status" value="1"/>
</dbReference>
<feature type="transmembrane region" description="Helical" evidence="12">
    <location>
        <begin position="461"/>
        <end position="483"/>
    </location>
</feature>
<sequence>MDAQIIARWQFGITTVYHFLFVPLTIALSMLVAVLQTIWYRTGNDNFLRLTKFFGKLFLINFAAGVVTGIVQEFQFGMNWSEYSRFVGDVFGAPLALEALLAFFLESTFIGLWIFGWDRLPKKLHLMAIYLAAIGTMLSAVFILAANSWMQNPVGATFRNGRAELTDFGALLTNPVFVATFPHQIAAAYMVAGGLVAGLSGWHLARLNKARTDAPAGTDLSYTGTHVKAEHVERDVTTWRWAAKFGAWVLLVSSVATMITGDLQAKAMTEAQPMKMAAAEALYQTTDEAGFSVFTIGSLNGEDELFSLRVPYLLSFMATGTVHGTVQGIDDLKAQYAEQGFLREDGTKTELQATYADILKTQDVKVTPNVPVTYWSFRLMIGLGALGALVGAWVLWALRGGRNPMPTRLWQWSMALLPFMPLFAISFGWIMTEMGRQPWIVAGVLPTLTAVSPSVSLGEAILTMVLFTLIYGVLAVVEFGLILKYNRAGLPEVAPVEVIEDEDAPLSFAY</sequence>
<feature type="transmembrane region" description="Helical" evidence="12">
    <location>
        <begin position="438"/>
        <end position="455"/>
    </location>
</feature>
<evidence type="ECO:0000256" key="5">
    <source>
        <dbReference type="ARBA" id="ARBA00022617"/>
    </source>
</evidence>
<feature type="transmembrane region" description="Helical" evidence="12">
    <location>
        <begin position="53"/>
        <end position="71"/>
    </location>
</feature>
<feature type="transmembrane region" description="Helical" evidence="12">
    <location>
        <begin position="127"/>
        <end position="150"/>
    </location>
</feature>
<evidence type="ECO:0000256" key="3">
    <source>
        <dbReference type="ARBA" id="ARBA00022448"/>
    </source>
</evidence>
<evidence type="ECO:0000256" key="8">
    <source>
        <dbReference type="ARBA" id="ARBA00022982"/>
    </source>
</evidence>
<evidence type="ECO:0000256" key="1">
    <source>
        <dbReference type="ARBA" id="ARBA00004651"/>
    </source>
</evidence>
<evidence type="ECO:0000313" key="13">
    <source>
        <dbReference type="EMBL" id="MFC6396938.1"/>
    </source>
</evidence>
<organism evidence="13 14">
    <name type="scientific">Luteococcus sanguinis</name>
    <dbReference type="NCBI Taxonomy" id="174038"/>
    <lineage>
        <taxon>Bacteria</taxon>
        <taxon>Bacillati</taxon>
        <taxon>Actinomycetota</taxon>
        <taxon>Actinomycetes</taxon>
        <taxon>Propionibacteriales</taxon>
        <taxon>Propionibacteriaceae</taxon>
        <taxon>Luteococcus</taxon>
    </lineage>
</organism>
<keyword evidence="4 12" id="KW-1003">Cell membrane</keyword>
<evidence type="ECO:0000256" key="4">
    <source>
        <dbReference type="ARBA" id="ARBA00022475"/>
    </source>
</evidence>
<evidence type="ECO:0000256" key="2">
    <source>
        <dbReference type="ARBA" id="ARBA00009819"/>
    </source>
</evidence>
<comment type="caution">
    <text evidence="13">The sequence shown here is derived from an EMBL/GenBank/DDBJ whole genome shotgun (WGS) entry which is preliminary data.</text>
</comment>
<dbReference type="Proteomes" id="UP001596266">
    <property type="component" value="Unassembled WGS sequence"/>
</dbReference>
<feature type="transmembrane region" description="Helical" evidence="12">
    <location>
        <begin position="410"/>
        <end position="431"/>
    </location>
</feature>
<feature type="transmembrane region" description="Helical" evidence="12">
    <location>
        <begin position="20"/>
        <end position="41"/>
    </location>
</feature>
<dbReference type="Pfam" id="PF01654">
    <property type="entry name" value="Cyt_bd_oxida_I"/>
    <property type="match status" value="1"/>
</dbReference>
<evidence type="ECO:0000256" key="9">
    <source>
        <dbReference type="ARBA" id="ARBA00022989"/>
    </source>
</evidence>
<keyword evidence="9 12" id="KW-1133">Transmembrane helix</keyword>
<evidence type="ECO:0000256" key="10">
    <source>
        <dbReference type="ARBA" id="ARBA00023004"/>
    </source>
</evidence>
<keyword evidence="10 12" id="KW-0408">Iron</keyword>
<feature type="transmembrane region" description="Helical" evidence="12">
    <location>
        <begin position="185"/>
        <end position="205"/>
    </location>
</feature>
<feature type="transmembrane region" description="Helical" evidence="12">
    <location>
        <begin position="91"/>
        <end position="115"/>
    </location>
</feature>
<keyword evidence="5 12" id="KW-0349">Heme</keyword>
<keyword evidence="11 12" id="KW-0472">Membrane</keyword>
<dbReference type="InterPro" id="IPR002585">
    <property type="entry name" value="Cyt-d_ubiquinol_oxidase_su_1"/>
</dbReference>
<evidence type="ECO:0000256" key="11">
    <source>
        <dbReference type="ARBA" id="ARBA00023136"/>
    </source>
</evidence>
<keyword evidence="14" id="KW-1185">Reference proteome</keyword>
<dbReference type="RefSeq" id="WP_343885888.1">
    <property type="nucleotide sequence ID" value="NZ_BAAAKI010000011.1"/>
</dbReference>
<name>A0ABW1X0A4_9ACTN</name>
<evidence type="ECO:0000256" key="6">
    <source>
        <dbReference type="ARBA" id="ARBA00022692"/>
    </source>
</evidence>
<evidence type="ECO:0000256" key="7">
    <source>
        <dbReference type="ARBA" id="ARBA00022723"/>
    </source>
</evidence>
<dbReference type="EMBL" id="JBHSUA010000016">
    <property type="protein sequence ID" value="MFC6396938.1"/>
    <property type="molecule type" value="Genomic_DNA"/>
</dbReference>
<feature type="transmembrane region" description="Helical" evidence="12">
    <location>
        <begin position="379"/>
        <end position="398"/>
    </location>
</feature>
<gene>
    <name evidence="13" type="ORF">ACFP57_08070</name>
</gene>
<keyword evidence="7 12" id="KW-0479">Metal-binding</keyword>
<keyword evidence="3 12" id="KW-0813">Transport</keyword>
<proteinExistence type="inferred from homology"/>
<protein>
    <submittedName>
        <fullName evidence="13">Cytochrome ubiquinol oxidase subunit I</fullName>
    </submittedName>
</protein>
<dbReference type="PANTHER" id="PTHR30365">
    <property type="entry name" value="CYTOCHROME D UBIQUINOL OXIDASE"/>
    <property type="match status" value="1"/>
</dbReference>
<accession>A0ABW1X0A4</accession>
<evidence type="ECO:0000313" key="14">
    <source>
        <dbReference type="Proteomes" id="UP001596266"/>
    </source>
</evidence>
<keyword evidence="6 12" id="KW-0812">Transmembrane</keyword>
<reference evidence="14" key="1">
    <citation type="journal article" date="2019" name="Int. J. Syst. Evol. Microbiol.">
        <title>The Global Catalogue of Microorganisms (GCM) 10K type strain sequencing project: providing services to taxonomists for standard genome sequencing and annotation.</title>
        <authorList>
            <consortium name="The Broad Institute Genomics Platform"/>
            <consortium name="The Broad Institute Genome Sequencing Center for Infectious Disease"/>
            <person name="Wu L."/>
            <person name="Ma J."/>
        </authorList>
    </citation>
    <scope>NUCLEOTIDE SEQUENCE [LARGE SCALE GENOMIC DNA]</scope>
    <source>
        <strain evidence="14">CGMCC 1.15277</strain>
    </source>
</reference>
<dbReference type="PIRSF" id="PIRSF006446">
    <property type="entry name" value="Cyt_quinol_oxidase_1"/>
    <property type="match status" value="1"/>
</dbReference>
<evidence type="ECO:0000256" key="12">
    <source>
        <dbReference type="PIRNR" id="PIRNR006446"/>
    </source>
</evidence>